<dbReference type="EMBL" id="LRGB01000568">
    <property type="protein sequence ID" value="KZS17877.1"/>
    <property type="molecule type" value="Genomic_DNA"/>
</dbReference>
<dbReference type="Proteomes" id="UP000076858">
    <property type="component" value="Unassembled WGS sequence"/>
</dbReference>
<reference evidence="1 2" key="1">
    <citation type="submission" date="2016-03" db="EMBL/GenBank/DDBJ databases">
        <title>EvidentialGene: Evidence-directed Construction of Genes on Genomes.</title>
        <authorList>
            <person name="Gilbert D.G."/>
            <person name="Choi J.-H."/>
            <person name="Mockaitis K."/>
            <person name="Colbourne J."/>
            <person name="Pfrender M."/>
        </authorList>
    </citation>
    <scope>NUCLEOTIDE SEQUENCE [LARGE SCALE GENOMIC DNA]</scope>
    <source>
        <strain evidence="1 2">Xinb3</strain>
        <tissue evidence="1">Complete organism</tissue>
    </source>
</reference>
<gene>
    <name evidence="1" type="ORF">APZ42_015872</name>
</gene>
<organism evidence="1 2">
    <name type="scientific">Daphnia magna</name>
    <dbReference type="NCBI Taxonomy" id="35525"/>
    <lineage>
        <taxon>Eukaryota</taxon>
        <taxon>Metazoa</taxon>
        <taxon>Ecdysozoa</taxon>
        <taxon>Arthropoda</taxon>
        <taxon>Crustacea</taxon>
        <taxon>Branchiopoda</taxon>
        <taxon>Diplostraca</taxon>
        <taxon>Cladocera</taxon>
        <taxon>Anomopoda</taxon>
        <taxon>Daphniidae</taxon>
        <taxon>Daphnia</taxon>
    </lineage>
</organism>
<evidence type="ECO:0000313" key="2">
    <source>
        <dbReference type="Proteomes" id="UP000076858"/>
    </source>
</evidence>
<keyword evidence="2" id="KW-1185">Reference proteome</keyword>
<proteinExistence type="predicted"/>
<sequence>MLGPQRMKAHMHYQKKQLEKLQSTMTTGNRSGYHCLKICPVLRYLATYVSVRLTS</sequence>
<accession>A0A162NDA4</accession>
<protein>
    <submittedName>
        <fullName evidence="1">Uncharacterized protein</fullName>
    </submittedName>
</protein>
<name>A0A162NDA4_9CRUS</name>
<dbReference type="AlphaFoldDB" id="A0A162NDA4"/>
<evidence type="ECO:0000313" key="1">
    <source>
        <dbReference type="EMBL" id="KZS17877.1"/>
    </source>
</evidence>
<comment type="caution">
    <text evidence="1">The sequence shown here is derived from an EMBL/GenBank/DDBJ whole genome shotgun (WGS) entry which is preliminary data.</text>
</comment>